<organism evidence="3">
    <name type="scientific">Wuchereria bancrofti</name>
    <dbReference type="NCBI Taxonomy" id="6293"/>
    <lineage>
        <taxon>Eukaryota</taxon>
        <taxon>Metazoa</taxon>
        <taxon>Ecdysozoa</taxon>
        <taxon>Nematoda</taxon>
        <taxon>Chromadorea</taxon>
        <taxon>Rhabditida</taxon>
        <taxon>Spirurina</taxon>
        <taxon>Spiruromorpha</taxon>
        <taxon>Filarioidea</taxon>
        <taxon>Onchocercidae</taxon>
        <taxon>Wuchereria</taxon>
    </lineage>
</organism>
<feature type="signal peptide" evidence="2">
    <location>
        <begin position="1"/>
        <end position="19"/>
    </location>
</feature>
<feature type="chain" id="PRO_5009318426" evidence="2">
    <location>
        <begin position="20"/>
        <end position="297"/>
    </location>
</feature>
<keyword evidence="2" id="KW-0732">Signal</keyword>
<feature type="compositionally biased region" description="Polar residues" evidence="1">
    <location>
        <begin position="142"/>
        <end position="151"/>
    </location>
</feature>
<evidence type="ECO:0000256" key="1">
    <source>
        <dbReference type="SAM" id="MobiDB-lite"/>
    </source>
</evidence>
<reference evidence="3" key="1">
    <citation type="submission" date="2016-11" db="UniProtKB">
        <authorList>
            <consortium name="WormBaseParasite"/>
        </authorList>
    </citation>
    <scope>IDENTIFICATION</scope>
    <source>
        <strain evidence="3">pt0022</strain>
    </source>
</reference>
<evidence type="ECO:0000313" key="3">
    <source>
        <dbReference type="WBParaSite" id="maker-PairedContig_5697-snap-gene-0.5-mRNA-1"/>
    </source>
</evidence>
<dbReference type="AlphaFoldDB" id="A0A1I8EWJ1"/>
<feature type="region of interest" description="Disordered" evidence="1">
    <location>
        <begin position="117"/>
        <end position="151"/>
    </location>
</feature>
<name>A0A1I8EWJ1_WUCBA</name>
<proteinExistence type="predicted"/>
<protein>
    <submittedName>
        <fullName evidence="3">Uncharacterized protein</fullName>
    </submittedName>
</protein>
<sequence length="297" mass="32679">MSNLVLFLLVSFTCNILSARLPHSNGHLSLSNDDSTIGHNEGIVVTTIATTTLDLESTTIQHNSDDVDSVLYAELSEDGSMHVKPAVTHVIDVSLLSDDLVTLTNIDRLTTKKNFESSHNRKMETTKISISSDSLKSRTNPELKSVTNDSNEFPDEIETTTCCYNFDITNKIANFQSKSNQDIESKMLQSAAVVEFSKTEHEPKFKSLSGNSSEMNDPVKMISLIKLTRQGNTNDEISKGNTINLSIVSASITCLLLETFCNQPEPSTEAIILSAGVQLNVLLPSAHRDNSLRFCEY</sequence>
<dbReference type="WBParaSite" id="maker-PairedContig_5697-snap-gene-0.5-mRNA-1">
    <property type="protein sequence ID" value="maker-PairedContig_5697-snap-gene-0.5-mRNA-1"/>
    <property type="gene ID" value="maker-PairedContig_5697-snap-gene-0.5"/>
</dbReference>
<evidence type="ECO:0000256" key="2">
    <source>
        <dbReference type="SAM" id="SignalP"/>
    </source>
</evidence>
<accession>A0A1I8EWJ1</accession>